<dbReference type="InterPro" id="IPR027417">
    <property type="entry name" value="P-loop_NTPase"/>
</dbReference>
<dbReference type="RefSeq" id="WP_012634526.1">
    <property type="nucleotide sequence ID" value="NC_011898.1"/>
</dbReference>
<keyword evidence="3" id="KW-1185">Reference proteome</keyword>
<dbReference type="Pfam" id="PF25199">
    <property type="entry name" value="nSTAND_NTPase5"/>
    <property type="match status" value="1"/>
</dbReference>
<dbReference type="Pfam" id="PF13289">
    <property type="entry name" value="SIR2_2"/>
    <property type="match status" value="1"/>
</dbReference>
<dbReference type="STRING" id="394503.Ccel_0072"/>
<dbReference type="InterPro" id="IPR057574">
    <property type="entry name" value="nSTAND_NTPase5_dom"/>
</dbReference>
<dbReference type="KEGG" id="cce:Ccel_0072"/>
<dbReference type="Proteomes" id="UP000001349">
    <property type="component" value="Chromosome"/>
</dbReference>
<dbReference type="AlphaFoldDB" id="B8I4A6"/>
<evidence type="ECO:0000313" key="3">
    <source>
        <dbReference type="Proteomes" id="UP000001349"/>
    </source>
</evidence>
<dbReference type="SUPFAM" id="SSF52540">
    <property type="entry name" value="P-loop containing nucleoside triphosphate hydrolases"/>
    <property type="match status" value="1"/>
</dbReference>
<sequence length="838" mass="97089">MIPIELLKEISENKAVLFLGAGASKQSGGPIGCELTEFIANELNIQKIQNSDLAIFTQYLIKSNYASRKEIELAIKNRLQSLPPSNGYKAMTVIPWKEIYSVNFDDLVEQSYKSYRGLYDCKIMTEDNLQDEIESNQIPLYKMHGSIGDVYSPQKPLVITYDDLINPNSYKEQLIKRLTNRLLETVIFIGYSFSDGVIEEILKSFKRSGNFDGIKRKYAVLPTPSDEDKLKYQSIYNIEIIDMKSDDFFLDVKNHFDQEYRAKLRAFSKSLSIFCGNSKVTFDPQIKSLIDNYFEYYDENKNYPNDANCFYRCGAPHWGNIKMNLDINRNVLIDGENYTYTLINTTNIPDIIFSKLQDNENKITIYKITGPIAVGKSTLCYRIAYELYNKGVLALFSNTSESIRPGLLTEIHKALKRPFVVIVDDAVNYDRKISMMIKECEKSGLEVSFIIAVRENDWECLLDYQFKRRLNNKSITIRLEDKLDKQQSTELAEKLFINNILIETVEQTKQDLIKKFVQSKNLVASLMTSIENTDFEKKLAHDYDRYSPETQNAYGIISLVNRLCLPFKWELLQRSLYRSYCIEWDVFTEKVIKAEAKGNIIQYGYGANYYFSCRHNLIAQLISDIHYKGDRFKEIKDLKNIILSVNKFSHEEIFIGKLVQYIVSRGELDLGYSYKQIIEILDCAILNISNPYFLLHVKGQYIMESQKDFDGALKCFNKCIDDEKNLQYALHSAAMAHFNIASSLESDSGVRHIEIRKTKDLLIKGSIHFPDNPFFYKTMLQLLDFDSCNSIHESNYLLAKSTMEKYKKYCSLDKDPEVFDLFEKLKMKQQQSLNQPCG</sequence>
<evidence type="ECO:0000259" key="1">
    <source>
        <dbReference type="Pfam" id="PF25199"/>
    </source>
</evidence>
<protein>
    <recommendedName>
        <fullName evidence="1">Novel STAND NTPase 5 domain-containing protein</fullName>
    </recommendedName>
</protein>
<dbReference type="HOGENOM" id="CLU_017124_0_0_9"/>
<dbReference type="OrthoDB" id="1803978at2"/>
<dbReference type="SUPFAM" id="SSF52467">
    <property type="entry name" value="DHS-like NAD/FAD-binding domain"/>
    <property type="match status" value="1"/>
</dbReference>
<reference evidence="2 3" key="1">
    <citation type="submission" date="2009-01" db="EMBL/GenBank/DDBJ databases">
        <title>Complete sequence of Clostridium cellulolyticum H10.</title>
        <authorList>
            <consortium name="US DOE Joint Genome Institute"/>
            <person name="Lucas S."/>
            <person name="Copeland A."/>
            <person name="Lapidus A."/>
            <person name="Glavina del Rio T."/>
            <person name="Dalin E."/>
            <person name="Tice H."/>
            <person name="Bruce D."/>
            <person name="Goodwin L."/>
            <person name="Pitluck S."/>
            <person name="Chertkov O."/>
            <person name="Saunders E."/>
            <person name="Brettin T."/>
            <person name="Detter J.C."/>
            <person name="Han C."/>
            <person name="Larimer F."/>
            <person name="Land M."/>
            <person name="Hauser L."/>
            <person name="Kyrpides N."/>
            <person name="Ivanova N."/>
            <person name="Zhou J."/>
            <person name="Richardson P."/>
        </authorList>
    </citation>
    <scope>NUCLEOTIDE SEQUENCE [LARGE SCALE GENOMIC DNA]</scope>
    <source>
        <strain evidence="3">ATCC 35319 / DSM 5812 / JCM 6584 / H10</strain>
    </source>
</reference>
<organism evidence="2 3">
    <name type="scientific">Ruminiclostridium cellulolyticum (strain ATCC 35319 / DSM 5812 / JCM 6584 / H10)</name>
    <name type="common">Clostridium cellulolyticum</name>
    <dbReference type="NCBI Taxonomy" id="394503"/>
    <lineage>
        <taxon>Bacteria</taxon>
        <taxon>Bacillati</taxon>
        <taxon>Bacillota</taxon>
        <taxon>Clostridia</taxon>
        <taxon>Eubacteriales</taxon>
        <taxon>Oscillospiraceae</taxon>
        <taxon>Ruminiclostridium</taxon>
    </lineage>
</organism>
<feature type="domain" description="Novel STAND NTPase 5" evidence="1">
    <location>
        <begin position="354"/>
        <end position="459"/>
    </location>
</feature>
<dbReference type="eggNOG" id="COG0846">
    <property type="taxonomic scope" value="Bacteria"/>
</dbReference>
<proteinExistence type="predicted"/>
<dbReference type="eggNOG" id="COG0457">
    <property type="taxonomic scope" value="Bacteria"/>
</dbReference>
<gene>
    <name evidence="2" type="ordered locus">Ccel_0072</name>
</gene>
<name>B8I4A6_RUMCH</name>
<dbReference type="EMBL" id="CP001348">
    <property type="protein sequence ID" value="ACL74460.1"/>
    <property type="molecule type" value="Genomic_DNA"/>
</dbReference>
<evidence type="ECO:0000313" key="2">
    <source>
        <dbReference type="EMBL" id="ACL74460.1"/>
    </source>
</evidence>
<dbReference type="InterPro" id="IPR029035">
    <property type="entry name" value="DHS-like_NAD/FAD-binding_dom"/>
</dbReference>
<accession>B8I4A6</accession>